<name>A0ABU2LG16_9ACTN</name>
<protein>
    <submittedName>
        <fullName evidence="2">GNAT family N-acetyltransferase</fullName>
    </submittedName>
</protein>
<evidence type="ECO:0000313" key="3">
    <source>
        <dbReference type="Proteomes" id="UP001183388"/>
    </source>
</evidence>
<feature type="domain" description="N-acetyltransferase" evidence="1">
    <location>
        <begin position="1"/>
        <end position="147"/>
    </location>
</feature>
<evidence type="ECO:0000313" key="2">
    <source>
        <dbReference type="EMBL" id="MDT0310532.1"/>
    </source>
</evidence>
<comment type="caution">
    <text evidence="2">The sequence shown here is derived from an EMBL/GenBank/DDBJ whole genome shotgun (WGS) entry which is preliminary data.</text>
</comment>
<keyword evidence="3" id="KW-1185">Reference proteome</keyword>
<dbReference type="Gene3D" id="3.40.630.30">
    <property type="match status" value="1"/>
</dbReference>
<dbReference type="SUPFAM" id="SSF55729">
    <property type="entry name" value="Acyl-CoA N-acyltransferases (Nat)"/>
    <property type="match status" value="1"/>
</dbReference>
<gene>
    <name evidence="2" type="ORF">RM780_26820</name>
</gene>
<proteinExistence type="predicted"/>
<dbReference type="CDD" id="cd04301">
    <property type="entry name" value="NAT_SF"/>
    <property type="match status" value="1"/>
</dbReference>
<evidence type="ECO:0000259" key="1">
    <source>
        <dbReference type="PROSITE" id="PS51186"/>
    </source>
</evidence>
<dbReference type="Pfam" id="PF00583">
    <property type="entry name" value="Acetyltransf_1"/>
    <property type="match status" value="1"/>
</dbReference>
<sequence length="147" mass="15546">MTIRTAVVPLAEIHDLRWSVLRPGLPRPAAAFPEDDRPDTFHLAAYAGPAPAPLACITVFPDPLPDAPHAFRFRGMASAPSARGQGYGAAVLAAATTESTRRGATHLWCNGRAAALPFYASQGFTVSGPPFDIPGIGEHFVLVRGMD</sequence>
<dbReference type="RefSeq" id="WP_311633500.1">
    <property type="nucleotide sequence ID" value="NZ_JAVREN010000077.1"/>
</dbReference>
<dbReference type="PROSITE" id="PS51186">
    <property type="entry name" value="GNAT"/>
    <property type="match status" value="1"/>
</dbReference>
<dbReference type="Proteomes" id="UP001183388">
    <property type="component" value="Unassembled WGS sequence"/>
</dbReference>
<reference evidence="3" key="1">
    <citation type="submission" date="2023-07" db="EMBL/GenBank/DDBJ databases">
        <title>30 novel species of actinomycetes from the DSMZ collection.</title>
        <authorList>
            <person name="Nouioui I."/>
        </authorList>
    </citation>
    <scope>NUCLEOTIDE SEQUENCE [LARGE SCALE GENOMIC DNA]</scope>
    <source>
        <strain evidence="3">DSM 44917</strain>
    </source>
</reference>
<dbReference type="InterPro" id="IPR016181">
    <property type="entry name" value="Acyl_CoA_acyltransferase"/>
</dbReference>
<accession>A0ABU2LG16</accession>
<organism evidence="2 3">
    <name type="scientific">Streptomyces boetiae</name>
    <dbReference type="NCBI Taxonomy" id="3075541"/>
    <lineage>
        <taxon>Bacteria</taxon>
        <taxon>Bacillati</taxon>
        <taxon>Actinomycetota</taxon>
        <taxon>Actinomycetes</taxon>
        <taxon>Kitasatosporales</taxon>
        <taxon>Streptomycetaceae</taxon>
        <taxon>Streptomyces</taxon>
    </lineage>
</organism>
<dbReference type="InterPro" id="IPR000182">
    <property type="entry name" value="GNAT_dom"/>
</dbReference>
<dbReference type="EMBL" id="JAVREN010000077">
    <property type="protein sequence ID" value="MDT0310532.1"/>
    <property type="molecule type" value="Genomic_DNA"/>
</dbReference>